<gene>
    <name evidence="2" type="ORF">B0H17DRAFT_1194700</name>
</gene>
<evidence type="ECO:0000256" key="1">
    <source>
        <dbReference type="SAM" id="MobiDB-lite"/>
    </source>
</evidence>
<organism evidence="2 3">
    <name type="scientific">Mycena rosella</name>
    <name type="common">Pink bonnet</name>
    <name type="synonym">Agaricus rosellus</name>
    <dbReference type="NCBI Taxonomy" id="1033263"/>
    <lineage>
        <taxon>Eukaryota</taxon>
        <taxon>Fungi</taxon>
        <taxon>Dikarya</taxon>
        <taxon>Basidiomycota</taxon>
        <taxon>Agaricomycotina</taxon>
        <taxon>Agaricomycetes</taxon>
        <taxon>Agaricomycetidae</taxon>
        <taxon>Agaricales</taxon>
        <taxon>Marasmiineae</taxon>
        <taxon>Mycenaceae</taxon>
        <taxon>Mycena</taxon>
    </lineage>
</organism>
<comment type="caution">
    <text evidence="2">The sequence shown here is derived from an EMBL/GenBank/DDBJ whole genome shotgun (WGS) entry which is preliminary data.</text>
</comment>
<dbReference type="EMBL" id="JARKIE010000014">
    <property type="protein sequence ID" value="KAJ7702839.1"/>
    <property type="molecule type" value="Genomic_DNA"/>
</dbReference>
<keyword evidence="3" id="KW-1185">Reference proteome</keyword>
<dbReference type="AlphaFoldDB" id="A0AAD7GR06"/>
<name>A0AAD7GR06_MYCRO</name>
<proteinExistence type="predicted"/>
<reference evidence="2" key="1">
    <citation type="submission" date="2023-03" db="EMBL/GenBank/DDBJ databases">
        <title>Massive genome expansion in bonnet fungi (Mycena s.s.) driven by repeated elements and novel gene families across ecological guilds.</title>
        <authorList>
            <consortium name="Lawrence Berkeley National Laboratory"/>
            <person name="Harder C.B."/>
            <person name="Miyauchi S."/>
            <person name="Viragh M."/>
            <person name="Kuo A."/>
            <person name="Thoen E."/>
            <person name="Andreopoulos B."/>
            <person name="Lu D."/>
            <person name="Skrede I."/>
            <person name="Drula E."/>
            <person name="Henrissat B."/>
            <person name="Morin E."/>
            <person name="Kohler A."/>
            <person name="Barry K."/>
            <person name="LaButti K."/>
            <person name="Morin E."/>
            <person name="Salamov A."/>
            <person name="Lipzen A."/>
            <person name="Mereny Z."/>
            <person name="Hegedus B."/>
            <person name="Baldrian P."/>
            <person name="Stursova M."/>
            <person name="Weitz H."/>
            <person name="Taylor A."/>
            <person name="Grigoriev I.V."/>
            <person name="Nagy L.G."/>
            <person name="Martin F."/>
            <person name="Kauserud H."/>
        </authorList>
    </citation>
    <scope>NUCLEOTIDE SEQUENCE</scope>
    <source>
        <strain evidence="2">CBHHK067</strain>
    </source>
</reference>
<evidence type="ECO:0000313" key="3">
    <source>
        <dbReference type="Proteomes" id="UP001221757"/>
    </source>
</evidence>
<protein>
    <submittedName>
        <fullName evidence="2">Uncharacterized protein</fullName>
    </submittedName>
</protein>
<evidence type="ECO:0000313" key="2">
    <source>
        <dbReference type="EMBL" id="KAJ7702839.1"/>
    </source>
</evidence>
<dbReference type="Proteomes" id="UP001221757">
    <property type="component" value="Unassembled WGS sequence"/>
</dbReference>
<sequence length="145" mass="16746">MVINFGLSTIFPMELSGTTPRWRALREAGGDNFPLLWPGPDNPHVIERADSGRRCTCRPPRPAGRVPSGPTSLRSASFSLTGRFSEFSEEGKWEPDVRHRHYEDEEDFLRRIMSVENPESYAQLKAHRLWREYEYVFLIPGKVKL</sequence>
<feature type="region of interest" description="Disordered" evidence="1">
    <location>
        <begin position="52"/>
        <end position="73"/>
    </location>
</feature>
<accession>A0AAD7GR06</accession>